<dbReference type="Proteomes" id="UP000663845">
    <property type="component" value="Unassembled WGS sequence"/>
</dbReference>
<sequence length="89" mass="10409">MIIFNEKQSRIDQLTYQANADDRRHQTELTSMKQKLSDIEVHLLETRREADEYQKSIIERNADVAELERKLSEAKLELAGRTPLFNYGG</sequence>
<evidence type="ECO:0000256" key="1">
    <source>
        <dbReference type="SAM" id="Coils"/>
    </source>
</evidence>
<feature type="coiled-coil region" evidence="1">
    <location>
        <begin position="50"/>
        <end position="77"/>
    </location>
</feature>
<dbReference type="AlphaFoldDB" id="A0A815GHY2"/>
<reference evidence="2" key="1">
    <citation type="submission" date="2021-02" db="EMBL/GenBank/DDBJ databases">
        <authorList>
            <person name="Nowell W R."/>
        </authorList>
    </citation>
    <scope>NUCLEOTIDE SEQUENCE</scope>
</reference>
<dbReference type="EMBL" id="CAJNOG010000701">
    <property type="protein sequence ID" value="CAF1339086.1"/>
    <property type="molecule type" value="Genomic_DNA"/>
</dbReference>
<name>A0A815GHY2_9BILA</name>
<feature type="non-terminal residue" evidence="2">
    <location>
        <position position="1"/>
    </location>
</feature>
<evidence type="ECO:0000313" key="3">
    <source>
        <dbReference type="Proteomes" id="UP000663845"/>
    </source>
</evidence>
<keyword evidence="1" id="KW-0175">Coiled coil</keyword>
<organism evidence="2 3">
    <name type="scientific">Adineta steineri</name>
    <dbReference type="NCBI Taxonomy" id="433720"/>
    <lineage>
        <taxon>Eukaryota</taxon>
        <taxon>Metazoa</taxon>
        <taxon>Spiralia</taxon>
        <taxon>Gnathifera</taxon>
        <taxon>Rotifera</taxon>
        <taxon>Eurotatoria</taxon>
        <taxon>Bdelloidea</taxon>
        <taxon>Adinetida</taxon>
        <taxon>Adinetidae</taxon>
        <taxon>Adineta</taxon>
    </lineage>
</organism>
<proteinExistence type="predicted"/>
<gene>
    <name evidence="2" type="ORF">JYZ213_LOCUS34391</name>
</gene>
<evidence type="ECO:0000313" key="2">
    <source>
        <dbReference type="EMBL" id="CAF1339086.1"/>
    </source>
</evidence>
<accession>A0A815GHY2</accession>
<protein>
    <submittedName>
        <fullName evidence="2">Uncharacterized protein</fullName>
    </submittedName>
</protein>
<comment type="caution">
    <text evidence="2">The sequence shown here is derived from an EMBL/GenBank/DDBJ whole genome shotgun (WGS) entry which is preliminary data.</text>
</comment>
<dbReference type="Gene3D" id="1.20.58.90">
    <property type="match status" value="1"/>
</dbReference>